<feature type="region of interest" description="Disordered" evidence="1">
    <location>
        <begin position="95"/>
        <end position="115"/>
    </location>
</feature>
<evidence type="ECO:0000313" key="2">
    <source>
        <dbReference type="EMBL" id="MFF3570960.1"/>
    </source>
</evidence>
<evidence type="ECO:0000256" key="1">
    <source>
        <dbReference type="SAM" id="MobiDB-lite"/>
    </source>
</evidence>
<sequence length="115" mass="13380">MARQRALGYLRSDVSRYKQRWDEYHIRHHARLMGLELGKIVAFSDRTSHPIEKLLRAVKDSGATALVVPGVEHFDEGRMPPEICQITDIFAVDSQRTYPRRDADEEETDRNETQQ</sequence>
<reference evidence="2 3" key="1">
    <citation type="submission" date="2024-10" db="EMBL/GenBank/DDBJ databases">
        <title>The Natural Products Discovery Center: Release of the First 8490 Sequenced Strains for Exploring Actinobacteria Biosynthetic Diversity.</title>
        <authorList>
            <person name="Kalkreuter E."/>
            <person name="Kautsar S.A."/>
            <person name="Yang D."/>
            <person name="Bader C.D."/>
            <person name="Teijaro C.N."/>
            <person name="Fluegel L."/>
            <person name="Davis C.M."/>
            <person name="Simpson J.R."/>
            <person name="Lauterbach L."/>
            <person name="Steele A.D."/>
            <person name="Gui C."/>
            <person name="Meng S."/>
            <person name="Li G."/>
            <person name="Viehrig K."/>
            <person name="Ye F."/>
            <person name="Su P."/>
            <person name="Kiefer A.F."/>
            <person name="Nichols A."/>
            <person name="Cepeda A.J."/>
            <person name="Yan W."/>
            <person name="Fan B."/>
            <person name="Jiang Y."/>
            <person name="Adhikari A."/>
            <person name="Zheng C.-J."/>
            <person name="Schuster L."/>
            <person name="Cowan T.M."/>
            <person name="Smanski M.J."/>
            <person name="Chevrette M.G."/>
            <person name="De Carvalho L.P.S."/>
            <person name="Shen B."/>
        </authorList>
    </citation>
    <scope>NUCLEOTIDE SEQUENCE [LARGE SCALE GENOMIC DNA]</scope>
    <source>
        <strain evidence="2 3">NPDC002593</strain>
    </source>
</reference>
<protein>
    <recommendedName>
        <fullName evidence="4">Resolvase, N terminal domain</fullName>
    </recommendedName>
</protein>
<organism evidence="2 3">
    <name type="scientific">Nocardia jiangxiensis</name>
    <dbReference type="NCBI Taxonomy" id="282685"/>
    <lineage>
        <taxon>Bacteria</taxon>
        <taxon>Bacillati</taxon>
        <taxon>Actinomycetota</taxon>
        <taxon>Actinomycetes</taxon>
        <taxon>Mycobacteriales</taxon>
        <taxon>Nocardiaceae</taxon>
        <taxon>Nocardia</taxon>
    </lineage>
</organism>
<keyword evidence="3" id="KW-1185">Reference proteome</keyword>
<dbReference type="EMBL" id="JBIAQY010000008">
    <property type="protein sequence ID" value="MFF3570960.1"/>
    <property type="molecule type" value="Genomic_DNA"/>
</dbReference>
<evidence type="ECO:0000313" key="3">
    <source>
        <dbReference type="Proteomes" id="UP001601992"/>
    </source>
</evidence>
<accession>A0ABW6S3T7</accession>
<dbReference type="Proteomes" id="UP001601992">
    <property type="component" value="Unassembled WGS sequence"/>
</dbReference>
<evidence type="ECO:0008006" key="4">
    <source>
        <dbReference type="Google" id="ProtNLM"/>
    </source>
</evidence>
<comment type="caution">
    <text evidence="2">The sequence shown here is derived from an EMBL/GenBank/DDBJ whole genome shotgun (WGS) entry which is preliminary data.</text>
</comment>
<gene>
    <name evidence="2" type="ORF">ACFYXQ_24580</name>
</gene>
<name>A0ABW6S3T7_9NOCA</name>
<dbReference type="RefSeq" id="WP_040820711.1">
    <property type="nucleotide sequence ID" value="NZ_JBIAQY010000008.1"/>
</dbReference>
<proteinExistence type="predicted"/>